<keyword evidence="1" id="KW-0812">Transmembrane</keyword>
<keyword evidence="3" id="KW-1185">Reference proteome</keyword>
<proteinExistence type="predicted"/>
<feature type="transmembrane region" description="Helical" evidence="1">
    <location>
        <begin position="148"/>
        <end position="168"/>
    </location>
</feature>
<protein>
    <submittedName>
        <fullName evidence="2">Uncharacterized protein</fullName>
    </submittedName>
</protein>
<organism evidence="2 3">
    <name type="scientific">Saponaria officinalis</name>
    <name type="common">Common soapwort</name>
    <name type="synonym">Lychnis saponaria</name>
    <dbReference type="NCBI Taxonomy" id="3572"/>
    <lineage>
        <taxon>Eukaryota</taxon>
        <taxon>Viridiplantae</taxon>
        <taxon>Streptophyta</taxon>
        <taxon>Embryophyta</taxon>
        <taxon>Tracheophyta</taxon>
        <taxon>Spermatophyta</taxon>
        <taxon>Magnoliopsida</taxon>
        <taxon>eudicotyledons</taxon>
        <taxon>Gunneridae</taxon>
        <taxon>Pentapetalae</taxon>
        <taxon>Caryophyllales</taxon>
        <taxon>Caryophyllaceae</taxon>
        <taxon>Caryophylleae</taxon>
        <taxon>Saponaria</taxon>
    </lineage>
</organism>
<dbReference type="EMBL" id="JBDFQZ010000012">
    <property type="protein sequence ID" value="KAK9671248.1"/>
    <property type="molecule type" value="Genomic_DNA"/>
</dbReference>
<keyword evidence="1" id="KW-0472">Membrane</keyword>
<gene>
    <name evidence="2" type="ORF">RND81_12G016400</name>
</gene>
<dbReference type="AlphaFoldDB" id="A0AAW1H4J1"/>
<name>A0AAW1H4J1_SAPOF</name>
<reference evidence="2" key="1">
    <citation type="submission" date="2024-03" db="EMBL/GenBank/DDBJ databases">
        <title>WGS assembly of Saponaria officinalis var. Norfolk2.</title>
        <authorList>
            <person name="Jenkins J."/>
            <person name="Shu S."/>
            <person name="Grimwood J."/>
            <person name="Barry K."/>
            <person name="Goodstein D."/>
            <person name="Schmutz J."/>
            <person name="Leebens-Mack J."/>
            <person name="Osbourn A."/>
        </authorList>
    </citation>
    <scope>NUCLEOTIDE SEQUENCE [LARGE SCALE GENOMIC DNA]</scope>
    <source>
        <strain evidence="2">JIC</strain>
    </source>
</reference>
<keyword evidence="1" id="KW-1133">Transmembrane helix</keyword>
<evidence type="ECO:0000313" key="2">
    <source>
        <dbReference type="EMBL" id="KAK9671248.1"/>
    </source>
</evidence>
<sequence length="169" mass="18506">MKLRDTSITFRVSESALFSVVWSGSVLHATGGGVSPSPRPFSTSPGFSSCVGPRSAFADVIVEPCPFYYVSMMMYEFDLVFPLPLAPFPHLSGLHSSYLFSGLGSHYLLGCMFGCAWLIRVCFESDCIFLGCILDLVGGLCFSQGCELVLRVVSVLVFICWFHFYGGFT</sequence>
<comment type="caution">
    <text evidence="2">The sequence shown here is derived from an EMBL/GenBank/DDBJ whole genome shotgun (WGS) entry which is preliminary data.</text>
</comment>
<accession>A0AAW1H4J1</accession>
<dbReference type="Proteomes" id="UP001443914">
    <property type="component" value="Unassembled WGS sequence"/>
</dbReference>
<evidence type="ECO:0000256" key="1">
    <source>
        <dbReference type="SAM" id="Phobius"/>
    </source>
</evidence>
<evidence type="ECO:0000313" key="3">
    <source>
        <dbReference type="Proteomes" id="UP001443914"/>
    </source>
</evidence>